<dbReference type="Proteomes" id="UP000231451">
    <property type="component" value="Unassembled WGS sequence"/>
</dbReference>
<comment type="caution">
    <text evidence="9">The sequence shown here is derived from an EMBL/GenBank/DDBJ whole genome shotgun (WGS) entry which is preliminary data.</text>
</comment>
<evidence type="ECO:0000256" key="6">
    <source>
        <dbReference type="ARBA" id="ARBA00023136"/>
    </source>
</evidence>
<feature type="transmembrane region" description="Helical" evidence="7">
    <location>
        <begin position="201"/>
        <end position="220"/>
    </location>
</feature>
<dbReference type="EMBL" id="PEBK01000011">
    <property type="protein sequence ID" value="PJM74568.1"/>
    <property type="molecule type" value="Genomic_DNA"/>
</dbReference>
<dbReference type="Gene3D" id="1.20.144.10">
    <property type="entry name" value="Phosphatidic acid phosphatase type 2/haloperoxidase"/>
    <property type="match status" value="1"/>
</dbReference>
<dbReference type="SUPFAM" id="SSF48317">
    <property type="entry name" value="Acid phosphatase/Vanadium-dependent haloperoxidase"/>
    <property type="match status" value="1"/>
</dbReference>
<dbReference type="InterPro" id="IPR000326">
    <property type="entry name" value="PAP2/HPO"/>
</dbReference>
<comment type="subcellular location">
    <subcellularLocation>
        <location evidence="1">Cell membrane</location>
        <topology evidence="1">Multi-pass membrane protein</topology>
    </subcellularLocation>
</comment>
<keyword evidence="3 7" id="KW-0812">Transmembrane</keyword>
<sequence>MTTLGRRGLHATVRTLWRESRSVILVPATALLCSIVPVVGTGLRESRPLMEGETGLLRSLASLPEGFDWASTLFAWMFSGIGCTIIMAALAYVAYRHSRSLRRTVRNVVVSAGPTAYVTGIKRLVDRPRPVTSIGSSLLPADPSFPSGHTAGAVMVATMGVLMTRRAKRRIRRSAVMLGVLLVAAVAFSRLVLGLHFPTDVIVSALVCPAISYALWHVFLDVGRRRRR</sequence>
<organism evidence="9 10">
    <name type="scientific">Bifidobacterium simiarum</name>
    <dbReference type="NCBI Taxonomy" id="2045441"/>
    <lineage>
        <taxon>Bacteria</taxon>
        <taxon>Bacillati</taxon>
        <taxon>Actinomycetota</taxon>
        <taxon>Actinomycetes</taxon>
        <taxon>Bifidobacteriales</taxon>
        <taxon>Bifidobacteriaceae</taxon>
        <taxon>Bifidobacterium</taxon>
    </lineage>
</organism>
<dbReference type="GO" id="GO:0005886">
    <property type="term" value="C:plasma membrane"/>
    <property type="evidence" value="ECO:0007669"/>
    <property type="project" value="UniProtKB-SubCell"/>
</dbReference>
<proteinExistence type="predicted"/>
<feature type="transmembrane region" description="Helical" evidence="7">
    <location>
        <begin position="73"/>
        <end position="95"/>
    </location>
</feature>
<accession>A0A2M9HCM3</accession>
<dbReference type="OrthoDB" id="9789113at2"/>
<keyword evidence="4" id="KW-0378">Hydrolase</keyword>
<keyword evidence="5 7" id="KW-1133">Transmembrane helix</keyword>
<dbReference type="SMART" id="SM00014">
    <property type="entry name" value="acidPPc"/>
    <property type="match status" value="1"/>
</dbReference>
<feature type="transmembrane region" description="Helical" evidence="7">
    <location>
        <begin position="21"/>
        <end position="40"/>
    </location>
</feature>
<feature type="domain" description="Phosphatidic acid phosphatase type 2/haloperoxidase" evidence="8">
    <location>
        <begin position="105"/>
        <end position="216"/>
    </location>
</feature>
<evidence type="ECO:0000256" key="2">
    <source>
        <dbReference type="ARBA" id="ARBA00022475"/>
    </source>
</evidence>
<dbReference type="InterPro" id="IPR036938">
    <property type="entry name" value="PAP2/HPO_sf"/>
</dbReference>
<evidence type="ECO:0000259" key="8">
    <source>
        <dbReference type="SMART" id="SM00014"/>
    </source>
</evidence>
<evidence type="ECO:0000256" key="1">
    <source>
        <dbReference type="ARBA" id="ARBA00004651"/>
    </source>
</evidence>
<evidence type="ECO:0000313" key="10">
    <source>
        <dbReference type="Proteomes" id="UP000231451"/>
    </source>
</evidence>
<dbReference type="Pfam" id="PF01569">
    <property type="entry name" value="PAP2"/>
    <property type="match status" value="1"/>
</dbReference>
<keyword evidence="2" id="KW-1003">Cell membrane</keyword>
<protein>
    <submittedName>
        <fullName evidence="9">Phosphatase PAP2 family protein</fullName>
    </submittedName>
</protein>
<dbReference type="AlphaFoldDB" id="A0A2M9HCM3"/>
<dbReference type="PANTHER" id="PTHR14969:SF62">
    <property type="entry name" value="DECAPRENYLPHOSPHORYL-5-PHOSPHORIBOSE PHOSPHATASE RV3807C-RELATED"/>
    <property type="match status" value="1"/>
</dbReference>
<reference evidence="9 10" key="1">
    <citation type="submission" date="2017-10" db="EMBL/GenBank/DDBJ databases">
        <title>Draft genome sequences of strains TRE 1, TRE 9, TRE H and TRI 7, isolated from tamarins, belonging to four potential novel Bifidobacterium species.</title>
        <authorList>
            <person name="Mattarelli P."/>
            <person name="Modesto M."/>
            <person name="Puglisi E."/>
            <person name="Morelli L."/>
            <person name="Spezio C."/>
            <person name="Bonetti A."/>
            <person name="Sandri C."/>
        </authorList>
    </citation>
    <scope>NUCLEOTIDE SEQUENCE [LARGE SCALE GENOMIC DNA]</scope>
    <source>
        <strain evidence="10">TRI7</strain>
    </source>
</reference>
<evidence type="ECO:0000256" key="7">
    <source>
        <dbReference type="SAM" id="Phobius"/>
    </source>
</evidence>
<dbReference type="GO" id="GO:0016787">
    <property type="term" value="F:hydrolase activity"/>
    <property type="evidence" value="ECO:0007669"/>
    <property type="project" value="UniProtKB-KW"/>
</dbReference>
<keyword evidence="10" id="KW-1185">Reference proteome</keyword>
<keyword evidence="6 7" id="KW-0472">Membrane</keyword>
<name>A0A2M9HCM3_9BIFI</name>
<evidence type="ECO:0000313" key="9">
    <source>
        <dbReference type="EMBL" id="PJM74568.1"/>
    </source>
</evidence>
<evidence type="ECO:0000256" key="3">
    <source>
        <dbReference type="ARBA" id="ARBA00022692"/>
    </source>
</evidence>
<evidence type="ECO:0000256" key="5">
    <source>
        <dbReference type="ARBA" id="ARBA00022989"/>
    </source>
</evidence>
<feature type="transmembrane region" description="Helical" evidence="7">
    <location>
        <begin position="175"/>
        <end position="195"/>
    </location>
</feature>
<dbReference type="PANTHER" id="PTHR14969">
    <property type="entry name" value="SPHINGOSINE-1-PHOSPHATE PHOSPHOHYDROLASE"/>
    <property type="match status" value="1"/>
</dbReference>
<gene>
    <name evidence="9" type="ORF">CSQ87_09725</name>
</gene>
<evidence type="ECO:0000256" key="4">
    <source>
        <dbReference type="ARBA" id="ARBA00022801"/>
    </source>
</evidence>